<feature type="domain" description="Gfo/Idh/MocA-like oxidoreductase N-terminal" evidence="2">
    <location>
        <begin position="5"/>
        <end position="118"/>
    </location>
</feature>
<dbReference type="InterPro" id="IPR036291">
    <property type="entry name" value="NAD(P)-bd_dom_sf"/>
</dbReference>
<organism evidence="4">
    <name type="scientific">freshwater metagenome</name>
    <dbReference type="NCBI Taxonomy" id="449393"/>
    <lineage>
        <taxon>unclassified sequences</taxon>
        <taxon>metagenomes</taxon>
        <taxon>ecological metagenomes</taxon>
    </lineage>
</organism>
<dbReference type="Gene3D" id="3.40.50.720">
    <property type="entry name" value="NAD(P)-binding Rossmann-like Domain"/>
    <property type="match status" value="1"/>
</dbReference>
<evidence type="ECO:0000259" key="3">
    <source>
        <dbReference type="Pfam" id="PF22725"/>
    </source>
</evidence>
<dbReference type="PANTHER" id="PTHR43818">
    <property type="entry name" value="BCDNA.GH03377"/>
    <property type="match status" value="1"/>
</dbReference>
<protein>
    <submittedName>
        <fullName evidence="4">Unannotated protein</fullName>
    </submittedName>
</protein>
<dbReference type="AlphaFoldDB" id="A0A6J6BYH6"/>
<evidence type="ECO:0000313" key="4">
    <source>
        <dbReference type="EMBL" id="CAB4543976.1"/>
    </source>
</evidence>
<dbReference type="Gene3D" id="3.30.360.10">
    <property type="entry name" value="Dihydrodipicolinate Reductase, domain 2"/>
    <property type="match status" value="1"/>
</dbReference>
<dbReference type="EMBL" id="CAEZSM010000070">
    <property type="protein sequence ID" value="CAB4543976.1"/>
    <property type="molecule type" value="Genomic_DNA"/>
</dbReference>
<dbReference type="InterPro" id="IPR055170">
    <property type="entry name" value="GFO_IDH_MocA-like_dom"/>
</dbReference>
<proteinExistence type="predicted"/>
<dbReference type="InterPro" id="IPR000683">
    <property type="entry name" value="Gfo/Idh/MocA-like_OxRdtase_N"/>
</dbReference>
<gene>
    <name evidence="4" type="ORF">UFOPK1438_00642</name>
</gene>
<dbReference type="GO" id="GO:0016491">
    <property type="term" value="F:oxidoreductase activity"/>
    <property type="evidence" value="ECO:0007669"/>
    <property type="project" value="UniProtKB-KW"/>
</dbReference>
<dbReference type="GO" id="GO:0000166">
    <property type="term" value="F:nucleotide binding"/>
    <property type="evidence" value="ECO:0007669"/>
    <property type="project" value="InterPro"/>
</dbReference>
<dbReference type="InterPro" id="IPR050463">
    <property type="entry name" value="Gfo/Idh/MocA_oxidrdct_glycsds"/>
</dbReference>
<dbReference type="Pfam" id="PF22725">
    <property type="entry name" value="GFO_IDH_MocA_C3"/>
    <property type="match status" value="1"/>
</dbReference>
<dbReference type="PANTHER" id="PTHR43818:SF11">
    <property type="entry name" value="BCDNA.GH03377"/>
    <property type="match status" value="1"/>
</dbReference>
<dbReference type="SUPFAM" id="SSF55347">
    <property type="entry name" value="Glyceraldehyde-3-phosphate dehydrogenase-like, C-terminal domain"/>
    <property type="match status" value="1"/>
</dbReference>
<evidence type="ECO:0000259" key="2">
    <source>
        <dbReference type="Pfam" id="PF01408"/>
    </source>
</evidence>
<sequence>MGIPLRVGIIGVGNISTQYLTHIPTLPSLKLIALADLDMARAAEVAAKAGVESRSVDELLASKDIDVILNLTTPGAHAVIAMKALTAGKHVFGEKPLALTVEEAKPMMELAKSSGLRIGSAPDTVLGTGIQTSRDLLDSGKIGKPLAASAFWSAPGHELWHPAPQFYYLPGAGPLFDMGPYYLTALVTLLGPVVSVIGSSTRSDRKRSVGTGDLAGTELRVEVETHISALLEHASGVTSTIMMSFEVWAARLPRIEVYGTEGTISVPDPNMFSDEVQIYTSENREWNVAPASAGYMEAGRGFGLADMAIAIDKNEPHRASGDLAFHVLEIMESILKSAKGDQRITMKSTVAQPQKVPFSSLT</sequence>
<name>A0A6J6BYH6_9ZZZZ</name>
<evidence type="ECO:0000256" key="1">
    <source>
        <dbReference type="ARBA" id="ARBA00023002"/>
    </source>
</evidence>
<keyword evidence="1" id="KW-0560">Oxidoreductase</keyword>
<dbReference type="Pfam" id="PF01408">
    <property type="entry name" value="GFO_IDH_MocA"/>
    <property type="match status" value="1"/>
</dbReference>
<feature type="domain" description="GFO/IDH/MocA-like oxidoreductase" evidence="3">
    <location>
        <begin position="131"/>
        <end position="264"/>
    </location>
</feature>
<reference evidence="4" key="1">
    <citation type="submission" date="2020-05" db="EMBL/GenBank/DDBJ databases">
        <authorList>
            <person name="Chiriac C."/>
            <person name="Salcher M."/>
            <person name="Ghai R."/>
            <person name="Kavagutti S V."/>
        </authorList>
    </citation>
    <scope>NUCLEOTIDE SEQUENCE</scope>
</reference>
<accession>A0A6J6BYH6</accession>
<dbReference type="SUPFAM" id="SSF51735">
    <property type="entry name" value="NAD(P)-binding Rossmann-fold domains"/>
    <property type="match status" value="1"/>
</dbReference>